<evidence type="ECO:0000256" key="1">
    <source>
        <dbReference type="ARBA" id="ARBA00005417"/>
    </source>
</evidence>
<gene>
    <name evidence="6" type="ORF">J2S57_005452</name>
</gene>
<dbReference type="SMART" id="SM00382">
    <property type="entry name" value="AAA"/>
    <property type="match status" value="1"/>
</dbReference>
<protein>
    <submittedName>
        <fullName evidence="6">ABC-type multidrug transport system ATPase subunit</fullName>
    </submittedName>
</protein>
<dbReference type="RefSeq" id="WP_307248127.1">
    <property type="nucleotide sequence ID" value="NZ_JAUSQZ010000001.1"/>
</dbReference>
<evidence type="ECO:0000256" key="2">
    <source>
        <dbReference type="ARBA" id="ARBA00022448"/>
    </source>
</evidence>
<comment type="caution">
    <text evidence="6">The sequence shown here is derived from an EMBL/GenBank/DDBJ whole genome shotgun (WGS) entry which is preliminary data.</text>
</comment>
<dbReference type="InterPro" id="IPR003593">
    <property type="entry name" value="AAA+_ATPase"/>
</dbReference>
<dbReference type="PROSITE" id="PS50893">
    <property type="entry name" value="ABC_TRANSPORTER_2"/>
    <property type="match status" value="1"/>
</dbReference>
<evidence type="ECO:0000259" key="5">
    <source>
        <dbReference type="PROSITE" id="PS50893"/>
    </source>
</evidence>
<dbReference type="Proteomes" id="UP001235712">
    <property type="component" value="Unassembled WGS sequence"/>
</dbReference>
<evidence type="ECO:0000256" key="3">
    <source>
        <dbReference type="ARBA" id="ARBA00022741"/>
    </source>
</evidence>
<dbReference type="Pfam" id="PF00005">
    <property type="entry name" value="ABC_tran"/>
    <property type="match status" value="1"/>
</dbReference>
<keyword evidence="4" id="KW-0067">ATP-binding</keyword>
<dbReference type="PANTHER" id="PTHR43335:SF4">
    <property type="entry name" value="ABC TRANSPORTER, ATP-BINDING PROTEIN"/>
    <property type="match status" value="1"/>
</dbReference>
<organism evidence="6 7">
    <name type="scientific">Kineosporia succinea</name>
    <dbReference type="NCBI Taxonomy" id="84632"/>
    <lineage>
        <taxon>Bacteria</taxon>
        <taxon>Bacillati</taxon>
        <taxon>Actinomycetota</taxon>
        <taxon>Actinomycetes</taxon>
        <taxon>Kineosporiales</taxon>
        <taxon>Kineosporiaceae</taxon>
        <taxon>Kineosporia</taxon>
    </lineage>
</organism>
<evidence type="ECO:0000256" key="4">
    <source>
        <dbReference type="ARBA" id="ARBA00022840"/>
    </source>
</evidence>
<name>A0ABT9PAH9_9ACTN</name>
<evidence type="ECO:0000313" key="6">
    <source>
        <dbReference type="EMBL" id="MDP9829703.1"/>
    </source>
</evidence>
<dbReference type="PANTHER" id="PTHR43335">
    <property type="entry name" value="ABC TRANSPORTER, ATP-BINDING PROTEIN"/>
    <property type="match status" value="1"/>
</dbReference>
<sequence>MLRVTGVSKRYGSESVLTDVSLTLPAGGVMALTGPNGAGKSTLLDCLSGATPMDAGTVEIFGRPSHPSSAEHWLAVYGILNDFTWLPGLTVIDHLMLLAPSPPGASVQAALDAFGVPDLGGHRPTALSSGQRRRVALASARVRPWSVLLLDEPEAHLDRAGVEMLARELLALLTPERCILLSSHDPVLLKALDCPQVRLTGRVNR</sequence>
<proteinExistence type="inferred from homology"/>
<keyword evidence="7" id="KW-1185">Reference proteome</keyword>
<accession>A0ABT9PAH9</accession>
<reference evidence="6 7" key="1">
    <citation type="submission" date="2023-07" db="EMBL/GenBank/DDBJ databases">
        <title>Sequencing the genomes of 1000 actinobacteria strains.</title>
        <authorList>
            <person name="Klenk H.-P."/>
        </authorList>
    </citation>
    <scope>NUCLEOTIDE SEQUENCE [LARGE SCALE GENOMIC DNA]</scope>
    <source>
        <strain evidence="6 7">DSM 44388</strain>
    </source>
</reference>
<dbReference type="InterPro" id="IPR027417">
    <property type="entry name" value="P-loop_NTPase"/>
</dbReference>
<keyword evidence="3" id="KW-0547">Nucleotide-binding</keyword>
<dbReference type="InterPro" id="IPR003439">
    <property type="entry name" value="ABC_transporter-like_ATP-bd"/>
</dbReference>
<dbReference type="EMBL" id="JAUSQZ010000001">
    <property type="protein sequence ID" value="MDP9829703.1"/>
    <property type="molecule type" value="Genomic_DNA"/>
</dbReference>
<evidence type="ECO:0000313" key="7">
    <source>
        <dbReference type="Proteomes" id="UP001235712"/>
    </source>
</evidence>
<dbReference type="Gene3D" id="3.40.50.300">
    <property type="entry name" value="P-loop containing nucleotide triphosphate hydrolases"/>
    <property type="match status" value="1"/>
</dbReference>
<feature type="domain" description="ABC transporter" evidence="5">
    <location>
        <begin position="2"/>
        <end position="205"/>
    </location>
</feature>
<dbReference type="SUPFAM" id="SSF52540">
    <property type="entry name" value="P-loop containing nucleoside triphosphate hydrolases"/>
    <property type="match status" value="1"/>
</dbReference>
<comment type="similarity">
    <text evidence="1">Belongs to the ABC transporter superfamily.</text>
</comment>
<keyword evidence="2" id="KW-0813">Transport</keyword>